<comment type="caution">
    <text evidence="2">The sequence shown here is derived from an EMBL/GenBank/DDBJ whole genome shotgun (WGS) entry which is preliminary data.</text>
</comment>
<proteinExistence type="predicted"/>
<gene>
    <name evidence="2" type="ORF">DPMN_045454</name>
</gene>
<keyword evidence="1" id="KW-0472">Membrane</keyword>
<keyword evidence="1" id="KW-1133">Transmembrane helix</keyword>
<reference evidence="2" key="1">
    <citation type="journal article" date="2019" name="bioRxiv">
        <title>The Genome of the Zebra Mussel, Dreissena polymorpha: A Resource for Invasive Species Research.</title>
        <authorList>
            <person name="McCartney M.A."/>
            <person name="Auch B."/>
            <person name="Kono T."/>
            <person name="Mallez S."/>
            <person name="Zhang Y."/>
            <person name="Obille A."/>
            <person name="Becker A."/>
            <person name="Abrahante J.E."/>
            <person name="Garbe J."/>
            <person name="Badalamenti J.P."/>
            <person name="Herman A."/>
            <person name="Mangelson H."/>
            <person name="Liachko I."/>
            <person name="Sullivan S."/>
            <person name="Sone E.D."/>
            <person name="Koren S."/>
            <person name="Silverstein K.A.T."/>
            <person name="Beckman K.B."/>
            <person name="Gohl D.M."/>
        </authorList>
    </citation>
    <scope>NUCLEOTIDE SEQUENCE</scope>
    <source>
        <strain evidence="2">Duluth1</strain>
        <tissue evidence="2">Whole animal</tissue>
    </source>
</reference>
<name>A0A9D4D472_DREPO</name>
<evidence type="ECO:0000313" key="3">
    <source>
        <dbReference type="Proteomes" id="UP000828390"/>
    </source>
</evidence>
<reference evidence="2" key="2">
    <citation type="submission" date="2020-11" db="EMBL/GenBank/DDBJ databases">
        <authorList>
            <person name="McCartney M.A."/>
            <person name="Auch B."/>
            <person name="Kono T."/>
            <person name="Mallez S."/>
            <person name="Becker A."/>
            <person name="Gohl D.M."/>
            <person name="Silverstein K.A.T."/>
            <person name="Koren S."/>
            <person name="Bechman K.B."/>
            <person name="Herman A."/>
            <person name="Abrahante J.E."/>
            <person name="Garbe J."/>
        </authorList>
    </citation>
    <scope>NUCLEOTIDE SEQUENCE</scope>
    <source>
        <strain evidence="2">Duluth1</strain>
        <tissue evidence="2">Whole animal</tissue>
    </source>
</reference>
<evidence type="ECO:0000313" key="2">
    <source>
        <dbReference type="EMBL" id="KAH3738811.1"/>
    </source>
</evidence>
<dbReference type="EMBL" id="JAIWYP010000011">
    <property type="protein sequence ID" value="KAH3738811.1"/>
    <property type="molecule type" value="Genomic_DNA"/>
</dbReference>
<organism evidence="2 3">
    <name type="scientific">Dreissena polymorpha</name>
    <name type="common">Zebra mussel</name>
    <name type="synonym">Mytilus polymorpha</name>
    <dbReference type="NCBI Taxonomy" id="45954"/>
    <lineage>
        <taxon>Eukaryota</taxon>
        <taxon>Metazoa</taxon>
        <taxon>Spiralia</taxon>
        <taxon>Lophotrochozoa</taxon>
        <taxon>Mollusca</taxon>
        <taxon>Bivalvia</taxon>
        <taxon>Autobranchia</taxon>
        <taxon>Heteroconchia</taxon>
        <taxon>Euheterodonta</taxon>
        <taxon>Imparidentia</taxon>
        <taxon>Neoheterodontei</taxon>
        <taxon>Myida</taxon>
        <taxon>Dreissenoidea</taxon>
        <taxon>Dreissenidae</taxon>
        <taxon>Dreissena</taxon>
    </lineage>
</organism>
<evidence type="ECO:0000256" key="1">
    <source>
        <dbReference type="SAM" id="Phobius"/>
    </source>
</evidence>
<sequence>MDGIRLRFAAGDQLTTSRWQKLEKGIVTGCAVSVVLIIMGMNLLINAAQRKTRWSKDGIGNLSPI</sequence>
<keyword evidence="3" id="KW-1185">Reference proteome</keyword>
<keyword evidence="1" id="KW-0812">Transmembrane</keyword>
<protein>
    <submittedName>
        <fullName evidence="2">Uncharacterized protein</fullName>
    </submittedName>
</protein>
<dbReference type="AlphaFoldDB" id="A0A9D4D472"/>
<dbReference type="Proteomes" id="UP000828390">
    <property type="component" value="Unassembled WGS sequence"/>
</dbReference>
<feature type="transmembrane region" description="Helical" evidence="1">
    <location>
        <begin position="26"/>
        <end position="45"/>
    </location>
</feature>
<accession>A0A9D4D472</accession>